<protein>
    <submittedName>
        <fullName evidence="1">GntR family transcriptional regulator</fullName>
    </submittedName>
</protein>
<keyword evidence="2" id="KW-1185">Reference proteome</keyword>
<dbReference type="EMBL" id="JBBKAR010000039">
    <property type="protein sequence ID" value="MEJ8305150.1"/>
    <property type="molecule type" value="Genomic_DNA"/>
</dbReference>
<gene>
    <name evidence="1" type="ORF">WKI47_14690</name>
</gene>
<proteinExistence type="predicted"/>
<sequence>MNIMISNTSEKPIYQQIFEQISAQILKGELEGGYSLPPIRQAAVELQVSIITVKKAWEELERSGLIYTVTGKGCFITELSPERMIEKRNEMILKQMAIDVEYYQSFGLTLEEVIELLKTMYE</sequence>
<name>A0ACC6PDU9_9BACL</name>
<evidence type="ECO:0000313" key="2">
    <source>
        <dbReference type="Proteomes" id="UP001380953"/>
    </source>
</evidence>
<reference evidence="1" key="1">
    <citation type="submission" date="2024-03" db="EMBL/GenBank/DDBJ databases">
        <title>Whole genome sequecning of epiphytes from Marcgravia umbellata leaves.</title>
        <authorList>
            <person name="Kumar G."/>
            <person name="Savka M.A."/>
        </authorList>
    </citation>
    <scope>NUCLEOTIDE SEQUENCE</scope>
    <source>
        <strain evidence="1">RIT_BL5</strain>
    </source>
</reference>
<organism evidence="1 2">
    <name type="scientific">Saccharibacillus sacchari</name>
    <dbReference type="NCBI Taxonomy" id="456493"/>
    <lineage>
        <taxon>Bacteria</taxon>
        <taxon>Bacillati</taxon>
        <taxon>Bacillota</taxon>
        <taxon>Bacilli</taxon>
        <taxon>Bacillales</taxon>
        <taxon>Paenibacillaceae</taxon>
        <taxon>Saccharibacillus</taxon>
    </lineage>
</organism>
<evidence type="ECO:0000313" key="1">
    <source>
        <dbReference type="EMBL" id="MEJ8305150.1"/>
    </source>
</evidence>
<dbReference type="Proteomes" id="UP001380953">
    <property type="component" value="Unassembled WGS sequence"/>
</dbReference>
<comment type="caution">
    <text evidence="1">The sequence shown here is derived from an EMBL/GenBank/DDBJ whole genome shotgun (WGS) entry which is preliminary data.</text>
</comment>
<accession>A0ACC6PDU9</accession>